<evidence type="ECO:0000256" key="1">
    <source>
        <dbReference type="ARBA" id="ARBA00004651"/>
    </source>
</evidence>
<dbReference type="PANTHER" id="PTHR23527:SF1">
    <property type="entry name" value="BLL3282 PROTEIN"/>
    <property type="match status" value="1"/>
</dbReference>
<evidence type="ECO:0000256" key="4">
    <source>
        <dbReference type="ARBA" id="ARBA00022989"/>
    </source>
</evidence>
<organism evidence="8 10">
    <name type="scientific">Lysinibacillus sphaericus</name>
    <name type="common">Bacillus sphaericus</name>
    <dbReference type="NCBI Taxonomy" id="1421"/>
    <lineage>
        <taxon>Bacteria</taxon>
        <taxon>Bacillati</taxon>
        <taxon>Bacillota</taxon>
        <taxon>Bacilli</taxon>
        <taxon>Bacillales</taxon>
        <taxon>Bacillaceae</taxon>
        <taxon>Lysinibacillus</taxon>
    </lineage>
</organism>
<feature type="transmembrane region" description="Helical" evidence="6">
    <location>
        <begin position="107"/>
        <end position="129"/>
    </location>
</feature>
<feature type="transmembrane region" description="Helical" evidence="6">
    <location>
        <begin position="364"/>
        <end position="382"/>
    </location>
</feature>
<evidence type="ECO:0000256" key="6">
    <source>
        <dbReference type="SAM" id="Phobius"/>
    </source>
</evidence>
<keyword evidence="5 6" id="KW-0472">Membrane</keyword>
<reference evidence="9 11" key="2">
    <citation type="submission" date="2018-06" db="EMBL/GenBank/DDBJ databases">
        <authorList>
            <consortium name="Pathogen Informatics"/>
            <person name="Doyle S."/>
        </authorList>
    </citation>
    <scope>NUCLEOTIDE SEQUENCE [LARGE SCALE GENOMIC DNA]</scope>
    <source>
        <strain evidence="9 11">NCTC10338</strain>
    </source>
</reference>
<dbReference type="SUPFAM" id="SSF103473">
    <property type="entry name" value="MFS general substrate transporter"/>
    <property type="match status" value="1"/>
</dbReference>
<keyword evidence="3 6" id="KW-0812">Transmembrane</keyword>
<dbReference type="EMBL" id="CP019980">
    <property type="protein sequence ID" value="AVK98677.1"/>
    <property type="molecule type" value="Genomic_DNA"/>
</dbReference>
<dbReference type="GeneID" id="48278746"/>
<dbReference type="InterPro" id="IPR020846">
    <property type="entry name" value="MFS_dom"/>
</dbReference>
<dbReference type="Proteomes" id="UP000255295">
    <property type="component" value="Unassembled WGS sequence"/>
</dbReference>
<feature type="transmembrane region" description="Helical" evidence="6">
    <location>
        <begin position="211"/>
        <end position="235"/>
    </location>
</feature>
<evidence type="ECO:0000256" key="5">
    <source>
        <dbReference type="ARBA" id="ARBA00023136"/>
    </source>
</evidence>
<evidence type="ECO:0000313" key="8">
    <source>
        <dbReference type="EMBL" id="AVK98677.1"/>
    </source>
</evidence>
<feature type="transmembrane region" description="Helical" evidence="6">
    <location>
        <begin position="303"/>
        <end position="323"/>
    </location>
</feature>
<evidence type="ECO:0000313" key="9">
    <source>
        <dbReference type="EMBL" id="SUV15333.1"/>
    </source>
</evidence>
<evidence type="ECO:0000256" key="2">
    <source>
        <dbReference type="ARBA" id="ARBA00022448"/>
    </source>
</evidence>
<reference evidence="8 10" key="1">
    <citation type="submission" date="2017-03" db="EMBL/GenBank/DDBJ databases">
        <title>The whole genome sequencing and assembly of Lysinibacillus sphaericus DSM 28T strain.</title>
        <authorList>
            <person name="Lee Y.-J."/>
            <person name="Yi H."/>
            <person name="Bahn Y.-S."/>
            <person name="Kim J.F."/>
            <person name="Lee D.-W."/>
        </authorList>
    </citation>
    <scope>NUCLEOTIDE SEQUENCE [LARGE SCALE GENOMIC DNA]</scope>
    <source>
        <strain evidence="8 10">DSM 28</strain>
    </source>
</reference>
<name>A0A2S0K5M2_LYSSH</name>
<evidence type="ECO:0000313" key="10">
    <source>
        <dbReference type="Proteomes" id="UP000238825"/>
    </source>
</evidence>
<gene>
    <name evidence="8" type="ORF">LS41612_21310</name>
    <name evidence="9" type="ORF">NCTC10338_00397</name>
</gene>
<dbReference type="EMBL" id="UFSZ01000001">
    <property type="protein sequence ID" value="SUV15333.1"/>
    <property type="molecule type" value="Genomic_DNA"/>
</dbReference>
<feature type="transmembrane region" description="Helical" evidence="6">
    <location>
        <begin position="247"/>
        <end position="269"/>
    </location>
</feature>
<keyword evidence="2" id="KW-0813">Transport</keyword>
<dbReference type="GO" id="GO:0022857">
    <property type="term" value="F:transmembrane transporter activity"/>
    <property type="evidence" value="ECO:0007669"/>
    <property type="project" value="InterPro"/>
</dbReference>
<protein>
    <submittedName>
        <fullName evidence="8">MFS transporter</fullName>
    </submittedName>
    <submittedName>
        <fullName evidence="9">Major facilitator family transporter</fullName>
    </submittedName>
</protein>
<feature type="transmembrane region" description="Helical" evidence="6">
    <location>
        <begin position="278"/>
        <end position="297"/>
    </location>
</feature>
<feature type="transmembrane region" description="Helical" evidence="6">
    <location>
        <begin position="46"/>
        <end position="71"/>
    </location>
</feature>
<dbReference type="InterPro" id="IPR052952">
    <property type="entry name" value="MFS-Transporter"/>
</dbReference>
<feature type="transmembrane region" description="Helical" evidence="6">
    <location>
        <begin position="15"/>
        <end position="34"/>
    </location>
</feature>
<comment type="subcellular location">
    <subcellularLocation>
        <location evidence="1">Cell membrane</location>
        <topology evidence="1">Multi-pass membrane protein</topology>
    </subcellularLocation>
</comment>
<feature type="domain" description="Major facilitator superfamily (MFS) profile" evidence="7">
    <location>
        <begin position="14"/>
        <end position="392"/>
    </location>
</feature>
<feature type="transmembrane region" description="Helical" evidence="6">
    <location>
        <begin position="141"/>
        <end position="164"/>
    </location>
</feature>
<accession>A0A2S0K5M2</accession>
<dbReference type="Pfam" id="PF07690">
    <property type="entry name" value="MFS_1"/>
    <property type="match status" value="2"/>
</dbReference>
<proteinExistence type="predicted"/>
<dbReference type="PROSITE" id="PS50850">
    <property type="entry name" value="MFS"/>
    <property type="match status" value="1"/>
</dbReference>
<dbReference type="RefSeq" id="WP_024360906.1">
    <property type="nucleotide sequence ID" value="NZ_BJNS01000069.1"/>
</dbReference>
<dbReference type="Gene3D" id="1.20.1250.20">
    <property type="entry name" value="MFS general substrate transporter like domains"/>
    <property type="match status" value="1"/>
</dbReference>
<feature type="transmembrane region" description="Helical" evidence="6">
    <location>
        <begin position="335"/>
        <end position="358"/>
    </location>
</feature>
<dbReference type="PANTHER" id="PTHR23527">
    <property type="entry name" value="BLL3282 PROTEIN"/>
    <property type="match status" value="1"/>
</dbReference>
<sequence length="399" mass="42309">MLEHNKSERKTSRSVFTALTVVFVTILTSTPVFLPGAVNDLIRKDTGFSVGAIGVTITLYWLGSLMGAYISRQINSHHSIDKIIGIAVLVTAFSLFLTFVYPEIGLWVGAAFGGAVYGYSQPFTNMLIIRRCPEKIQGFAFGLKQAAIPAATLFCSLSVPFLAVPIGWRNLFGLVAGLTLFYGIILLMNSKDDEHGNAKKKNATKLRLNRHLMLLAIAGGLGAAIGNSLGGFLITSLTHGGITLVKASMVAAVASITNILVRVFAGLAIDRFRGLEKILLLSMFIVGSLGTAALTMPSHTLQVVGAILAYGGGWGWAGLLHYVTGAAYPGREGQATAISQMGVSLGAAVGPLIFGFVFTTLGSNVAWFLMSIAGILACISVVESYRVNAKETPIQEKFS</sequence>
<dbReference type="InterPro" id="IPR011701">
    <property type="entry name" value="MFS"/>
</dbReference>
<feature type="transmembrane region" description="Helical" evidence="6">
    <location>
        <begin position="170"/>
        <end position="190"/>
    </location>
</feature>
<evidence type="ECO:0000256" key="3">
    <source>
        <dbReference type="ARBA" id="ARBA00022692"/>
    </source>
</evidence>
<dbReference type="GO" id="GO:0005886">
    <property type="term" value="C:plasma membrane"/>
    <property type="evidence" value="ECO:0007669"/>
    <property type="project" value="UniProtKB-SubCell"/>
</dbReference>
<evidence type="ECO:0000259" key="7">
    <source>
        <dbReference type="PROSITE" id="PS50850"/>
    </source>
</evidence>
<feature type="transmembrane region" description="Helical" evidence="6">
    <location>
        <begin position="83"/>
        <end position="101"/>
    </location>
</feature>
<evidence type="ECO:0000313" key="11">
    <source>
        <dbReference type="Proteomes" id="UP000255295"/>
    </source>
</evidence>
<keyword evidence="4 6" id="KW-1133">Transmembrane helix</keyword>
<dbReference type="Proteomes" id="UP000238825">
    <property type="component" value="Chromosome"/>
</dbReference>
<dbReference type="InterPro" id="IPR036259">
    <property type="entry name" value="MFS_trans_sf"/>
</dbReference>
<dbReference type="AlphaFoldDB" id="A0A2S0K5M2"/>